<organism evidence="1 2">
    <name type="scientific">Brenneria corticis</name>
    <dbReference type="NCBI Taxonomy" id="2173106"/>
    <lineage>
        <taxon>Bacteria</taxon>
        <taxon>Pseudomonadati</taxon>
        <taxon>Pseudomonadota</taxon>
        <taxon>Gammaproteobacteria</taxon>
        <taxon>Enterobacterales</taxon>
        <taxon>Pectobacteriaceae</taxon>
        <taxon>Brenneria</taxon>
    </lineage>
</organism>
<reference evidence="1 2" key="1">
    <citation type="submission" date="2018-04" db="EMBL/GenBank/DDBJ databases">
        <title>Brenneria corticis sp.nov.</title>
        <authorList>
            <person name="Li Y."/>
        </authorList>
    </citation>
    <scope>NUCLEOTIDE SEQUENCE [LARGE SCALE GENOMIC DNA]</scope>
    <source>
        <strain evidence="1 2">CFCC 11842</strain>
    </source>
</reference>
<comment type="caution">
    <text evidence="1">The sequence shown here is derived from an EMBL/GenBank/DDBJ whole genome shotgun (WGS) entry which is preliminary data.</text>
</comment>
<evidence type="ECO:0000313" key="1">
    <source>
        <dbReference type="EMBL" id="PWC16046.1"/>
    </source>
</evidence>
<dbReference type="AlphaFoldDB" id="A0A2U1U302"/>
<gene>
    <name evidence="1" type="ORF">DDT56_11085</name>
</gene>
<proteinExistence type="predicted"/>
<dbReference type="RefSeq" id="WP_136166500.1">
    <property type="nucleotide sequence ID" value="NZ_KZ819078.1"/>
</dbReference>
<dbReference type="EMBL" id="QDKH01000010">
    <property type="protein sequence ID" value="PWC16046.1"/>
    <property type="molecule type" value="Genomic_DNA"/>
</dbReference>
<evidence type="ECO:0000313" key="2">
    <source>
        <dbReference type="Proteomes" id="UP000296159"/>
    </source>
</evidence>
<accession>A0A2U1U302</accession>
<sequence>MQIVEKLIHIIAMAIADYLSVYQDMPKTAKNSVFTQLTTLFDCDFLAARLLYRTEKVMSSLTLETTHLYAGRDLDPPAGRRISVGVAHIDGRQADIEHALRASE</sequence>
<dbReference type="Proteomes" id="UP000296159">
    <property type="component" value="Unassembled WGS sequence"/>
</dbReference>
<keyword evidence="2" id="KW-1185">Reference proteome</keyword>
<name>A0A2U1U302_9GAMM</name>
<protein>
    <submittedName>
        <fullName evidence="1">Uncharacterized protein</fullName>
    </submittedName>
</protein>